<organism evidence="1 2">
    <name type="scientific">Chara braunii</name>
    <name type="common">Braun's stonewort</name>
    <dbReference type="NCBI Taxonomy" id="69332"/>
    <lineage>
        <taxon>Eukaryota</taxon>
        <taxon>Viridiplantae</taxon>
        <taxon>Streptophyta</taxon>
        <taxon>Charophyceae</taxon>
        <taxon>Charales</taxon>
        <taxon>Characeae</taxon>
        <taxon>Chara</taxon>
    </lineage>
</organism>
<comment type="caution">
    <text evidence="1">The sequence shown here is derived from an EMBL/GenBank/DDBJ whole genome shotgun (WGS) entry which is preliminary data.</text>
</comment>
<reference evidence="1 2" key="1">
    <citation type="journal article" date="2018" name="Cell">
        <title>The Chara Genome: Secondary Complexity and Implications for Plant Terrestrialization.</title>
        <authorList>
            <person name="Nishiyama T."/>
            <person name="Sakayama H."/>
            <person name="Vries J.D."/>
            <person name="Buschmann H."/>
            <person name="Saint-Marcoux D."/>
            <person name="Ullrich K.K."/>
            <person name="Haas F.B."/>
            <person name="Vanderstraeten L."/>
            <person name="Becker D."/>
            <person name="Lang D."/>
            <person name="Vosolsobe S."/>
            <person name="Rombauts S."/>
            <person name="Wilhelmsson P.K.I."/>
            <person name="Janitza P."/>
            <person name="Kern R."/>
            <person name="Heyl A."/>
            <person name="Rumpler F."/>
            <person name="Villalobos L.I.A.C."/>
            <person name="Clay J.M."/>
            <person name="Skokan R."/>
            <person name="Toyoda A."/>
            <person name="Suzuki Y."/>
            <person name="Kagoshima H."/>
            <person name="Schijlen E."/>
            <person name="Tajeshwar N."/>
            <person name="Catarino B."/>
            <person name="Hetherington A.J."/>
            <person name="Saltykova A."/>
            <person name="Bonnot C."/>
            <person name="Breuninger H."/>
            <person name="Symeonidi A."/>
            <person name="Radhakrishnan G.V."/>
            <person name="Van Nieuwerburgh F."/>
            <person name="Deforce D."/>
            <person name="Chang C."/>
            <person name="Karol K.G."/>
            <person name="Hedrich R."/>
            <person name="Ulvskov P."/>
            <person name="Glockner G."/>
            <person name="Delwiche C.F."/>
            <person name="Petrasek J."/>
            <person name="Van de Peer Y."/>
            <person name="Friml J."/>
            <person name="Beilby M."/>
            <person name="Dolan L."/>
            <person name="Kohara Y."/>
            <person name="Sugano S."/>
            <person name="Fujiyama A."/>
            <person name="Delaux P.-M."/>
            <person name="Quint M."/>
            <person name="TheiBen G."/>
            <person name="Hagemann M."/>
            <person name="Harholt J."/>
            <person name="Dunand C."/>
            <person name="Zachgo S."/>
            <person name="Langdale J."/>
            <person name="Maumus F."/>
            <person name="Straeten D.V.D."/>
            <person name="Gould S.B."/>
            <person name="Rensing S.A."/>
        </authorList>
    </citation>
    <scope>NUCLEOTIDE SEQUENCE [LARGE SCALE GENOMIC DNA]</scope>
    <source>
        <strain evidence="1 2">S276</strain>
    </source>
</reference>
<evidence type="ECO:0000313" key="2">
    <source>
        <dbReference type="Proteomes" id="UP000265515"/>
    </source>
</evidence>
<dbReference type="AlphaFoldDB" id="A0A388M1P9"/>
<gene>
    <name evidence="1" type="ORF">CBR_g47979</name>
</gene>
<dbReference type="Proteomes" id="UP000265515">
    <property type="component" value="Unassembled WGS sequence"/>
</dbReference>
<sequence length="149" mass="16769">MRLPFSTKQGLSSSMIPTGRFGTPSFTVENVEELKKIFITEFTSESQGSESCSGQTSENYAVLGGTLSAQGVTEEDSFWQAVEVRDLDNIFQHYAQRDRSVKLSVYIGRQHRRNGVMCVVNCRSRTGHFKCHDRECEGFLEQLLVDSDS</sequence>
<dbReference type="EMBL" id="BFEA01000677">
    <property type="protein sequence ID" value="GBG88508.1"/>
    <property type="molecule type" value="Genomic_DNA"/>
</dbReference>
<name>A0A388M1P9_CHABU</name>
<evidence type="ECO:0000313" key="1">
    <source>
        <dbReference type="EMBL" id="GBG88508.1"/>
    </source>
</evidence>
<keyword evidence="2" id="KW-1185">Reference proteome</keyword>
<proteinExistence type="predicted"/>
<accession>A0A388M1P9</accession>
<protein>
    <submittedName>
        <fullName evidence="1">Uncharacterized protein</fullName>
    </submittedName>
</protein>
<dbReference type="Gramene" id="GBG88508">
    <property type="protein sequence ID" value="GBG88508"/>
    <property type="gene ID" value="CBR_g47979"/>
</dbReference>